<reference evidence="1" key="1">
    <citation type="journal article" date="2014" name="Int. J. Syst. Evol. Microbiol.">
        <title>Complete genome sequence of Corynebacterium casei LMG S-19264T (=DSM 44701T), isolated from a smear-ripened cheese.</title>
        <authorList>
            <consortium name="US DOE Joint Genome Institute (JGI-PGF)"/>
            <person name="Walter F."/>
            <person name="Albersmeier A."/>
            <person name="Kalinowski J."/>
            <person name="Ruckert C."/>
        </authorList>
    </citation>
    <scope>NUCLEOTIDE SEQUENCE</scope>
    <source>
        <strain evidence="1">KCTC 12870</strain>
    </source>
</reference>
<reference evidence="1" key="2">
    <citation type="submission" date="2020-09" db="EMBL/GenBank/DDBJ databases">
        <authorList>
            <person name="Sun Q."/>
            <person name="Kim S."/>
        </authorList>
    </citation>
    <scope>NUCLEOTIDE SEQUENCE</scope>
    <source>
        <strain evidence="1">KCTC 12870</strain>
    </source>
</reference>
<evidence type="ECO:0000313" key="2">
    <source>
        <dbReference type="Proteomes" id="UP000642829"/>
    </source>
</evidence>
<dbReference type="Proteomes" id="UP000642829">
    <property type="component" value="Unassembled WGS sequence"/>
</dbReference>
<gene>
    <name evidence="1" type="ORF">GCM10007047_32420</name>
</gene>
<keyword evidence="2" id="KW-1185">Reference proteome</keyword>
<evidence type="ECO:0000313" key="1">
    <source>
        <dbReference type="EMBL" id="GHC12573.1"/>
    </source>
</evidence>
<name>A0A8J3DF51_9BACT</name>
<organism evidence="1 2">
    <name type="scientific">Cerasicoccus arenae</name>
    <dbReference type="NCBI Taxonomy" id="424488"/>
    <lineage>
        <taxon>Bacteria</taxon>
        <taxon>Pseudomonadati</taxon>
        <taxon>Verrucomicrobiota</taxon>
        <taxon>Opitutia</taxon>
        <taxon>Puniceicoccales</taxon>
        <taxon>Cerasicoccaceae</taxon>
        <taxon>Cerasicoccus</taxon>
    </lineage>
</organism>
<dbReference type="EMBL" id="BMXG01000029">
    <property type="protein sequence ID" value="GHC12573.1"/>
    <property type="molecule type" value="Genomic_DNA"/>
</dbReference>
<sequence>MASFTLSGVRFERRDNPPVDQFLQVIASALVGGVLMDILVGQDDQEYAYAGPQRGRREALWMDVSGYAESLSHGHEELFENLKDNGWEIGGEWDGSSL</sequence>
<dbReference type="RefSeq" id="WP_189517210.1">
    <property type="nucleotide sequence ID" value="NZ_BMXG01000029.1"/>
</dbReference>
<protein>
    <submittedName>
        <fullName evidence="1">Uncharacterized protein</fullName>
    </submittedName>
</protein>
<comment type="caution">
    <text evidence="1">The sequence shown here is derived from an EMBL/GenBank/DDBJ whole genome shotgun (WGS) entry which is preliminary data.</text>
</comment>
<dbReference type="AlphaFoldDB" id="A0A8J3DF51"/>
<proteinExistence type="predicted"/>
<accession>A0A8J3DF51</accession>